<dbReference type="Ensembl" id="ENSPCOT00000026414.1">
    <property type="protein sequence ID" value="ENSPCOP00000015795.1"/>
    <property type="gene ID" value="ENSPCOG00000019648.1"/>
</dbReference>
<protein>
    <recommendedName>
        <fullName evidence="11">Solute carrier family 45 member 4</fullName>
    </recommendedName>
</protein>
<dbReference type="STRING" id="379532.ENSPCOP00000015795"/>
<keyword evidence="4 13" id="KW-0812">Transmembrane</keyword>
<keyword evidence="6 13" id="KW-1133">Transmembrane helix</keyword>
<keyword evidence="7 13" id="KW-0472">Membrane</keyword>
<dbReference type="Pfam" id="PF07690">
    <property type="entry name" value="MFS_1"/>
    <property type="match status" value="1"/>
</dbReference>
<gene>
    <name evidence="14" type="primary">SLC45A4</name>
</gene>
<feature type="transmembrane region" description="Helical" evidence="13">
    <location>
        <begin position="506"/>
        <end position="527"/>
    </location>
</feature>
<comment type="subcellular location">
    <subcellularLocation>
        <location evidence="1">Membrane</location>
        <topology evidence="1">Multi-pass membrane protein</topology>
    </subcellularLocation>
</comment>
<feature type="compositionally biased region" description="Basic residues" evidence="12">
    <location>
        <begin position="461"/>
        <end position="470"/>
    </location>
</feature>
<evidence type="ECO:0000256" key="11">
    <source>
        <dbReference type="ARBA" id="ARBA00073404"/>
    </source>
</evidence>
<evidence type="ECO:0000313" key="15">
    <source>
        <dbReference type="Proteomes" id="UP000233160"/>
    </source>
</evidence>
<evidence type="ECO:0000256" key="5">
    <source>
        <dbReference type="ARBA" id="ARBA00022847"/>
    </source>
</evidence>
<keyword evidence="15" id="KW-1185">Reference proteome</keyword>
<reference evidence="14" key="2">
    <citation type="submission" date="2025-09" db="UniProtKB">
        <authorList>
            <consortium name="Ensembl"/>
        </authorList>
    </citation>
    <scope>IDENTIFICATION</scope>
</reference>
<evidence type="ECO:0000256" key="12">
    <source>
        <dbReference type="SAM" id="MobiDB-lite"/>
    </source>
</evidence>
<keyword evidence="5" id="KW-0769">Symport</keyword>
<name>A0A2K6FP72_PROCO</name>
<evidence type="ECO:0000256" key="9">
    <source>
        <dbReference type="ARBA" id="ARBA00052722"/>
    </source>
</evidence>
<dbReference type="GO" id="GO:0008506">
    <property type="term" value="F:sucrose:proton symporter activity"/>
    <property type="evidence" value="ECO:0007669"/>
    <property type="project" value="Ensembl"/>
</dbReference>
<feature type="transmembrane region" description="Helical" evidence="13">
    <location>
        <begin position="554"/>
        <end position="577"/>
    </location>
</feature>
<dbReference type="OMA" id="VPNINGS"/>
<dbReference type="PANTHER" id="PTHR19432">
    <property type="entry name" value="SUGAR TRANSPORTER"/>
    <property type="match status" value="1"/>
</dbReference>
<feature type="region of interest" description="Disordered" evidence="12">
    <location>
        <begin position="725"/>
        <end position="745"/>
    </location>
</feature>
<reference evidence="14" key="1">
    <citation type="submission" date="2025-08" db="UniProtKB">
        <authorList>
            <consortium name="Ensembl"/>
        </authorList>
    </citation>
    <scope>IDENTIFICATION</scope>
</reference>
<feature type="region of interest" description="Disordered" evidence="12">
    <location>
        <begin position="1"/>
        <end position="41"/>
    </location>
</feature>
<feature type="transmembrane region" description="Helical" evidence="13">
    <location>
        <begin position="234"/>
        <end position="252"/>
    </location>
</feature>
<evidence type="ECO:0000256" key="2">
    <source>
        <dbReference type="ARBA" id="ARBA00022448"/>
    </source>
</evidence>
<accession>A0A2K6FP72</accession>
<feature type="region of interest" description="Disordered" evidence="12">
    <location>
        <begin position="457"/>
        <end position="486"/>
    </location>
</feature>
<dbReference type="FunFam" id="1.20.1250.20:FF:000328">
    <property type="entry name" value="Solute carrier family 45 member 4"/>
    <property type="match status" value="1"/>
</dbReference>
<comment type="catalytic activity">
    <reaction evidence="9">
        <text>sucrose(out) + H(+)(out) = sucrose(in) + H(+)(in)</text>
        <dbReference type="Rhea" id="RHEA:72187"/>
        <dbReference type="ChEBI" id="CHEBI:15378"/>
        <dbReference type="ChEBI" id="CHEBI:17992"/>
    </reaction>
</comment>
<evidence type="ECO:0000256" key="13">
    <source>
        <dbReference type="SAM" id="Phobius"/>
    </source>
</evidence>
<evidence type="ECO:0000256" key="7">
    <source>
        <dbReference type="ARBA" id="ARBA00023136"/>
    </source>
</evidence>
<evidence type="ECO:0000313" key="14">
    <source>
        <dbReference type="Ensembl" id="ENSPCOP00000015795.1"/>
    </source>
</evidence>
<comment type="function">
    <text evidence="10">Proton-associated sucrose transporter. May be able to transport also glucose and fructose.</text>
</comment>
<dbReference type="GO" id="GO:0016020">
    <property type="term" value="C:membrane"/>
    <property type="evidence" value="ECO:0007669"/>
    <property type="project" value="UniProtKB-SubCell"/>
</dbReference>
<dbReference type="Gene3D" id="1.20.1250.20">
    <property type="entry name" value="MFS general substrate transporter like domains"/>
    <property type="match status" value="2"/>
</dbReference>
<proteinExistence type="inferred from homology"/>
<evidence type="ECO:0000256" key="4">
    <source>
        <dbReference type="ARBA" id="ARBA00022692"/>
    </source>
</evidence>
<evidence type="ECO:0000256" key="1">
    <source>
        <dbReference type="ARBA" id="ARBA00004141"/>
    </source>
</evidence>
<feature type="transmembrane region" description="Helical" evidence="13">
    <location>
        <begin position="658"/>
        <end position="680"/>
    </location>
</feature>
<dbReference type="GeneTree" id="ENSGT00950000182914"/>
<organism evidence="14 15">
    <name type="scientific">Propithecus coquereli</name>
    <name type="common">Coquerel's sifaka</name>
    <name type="synonym">Propithecus verreauxi coquereli</name>
    <dbReference type="NCBI Taxonomy" id="379532"/>
    <lineage>
        <taxon>Eukaryota</taxon>
        <taxon>Metazoa</taxon>
        <taxon>Chordata</taxon>
        <taxon>Craniata</taxon>
        <taxon>Vertebrata</taxon>
        <taxon>Euteleostomi</taxon>
        <taxon>Mammalia</taxon>
        <taxon>Eutheria</taxon>
        <taxon>Euarchontoglires</taxon>
        <taxon>Primates</taxon>
        <taxon>Strepsirrhini</taxon>
        <taxon>Lemuriformes</taxon>
        <taxon>Indriidae</taxon>
        <taxon>Propithecus</taxon>
    </lineage>
</organism>
<feature type="transmembrane region" description="Helical" evidence="13">
    <location>
        <begin position="692"/>
        <end position="714"/>
    </location>
</feature>
<feature type="transmembrane region" description="Helical" evidence="13">
    <location>
        <begin position="195"/>
        <end position="214"/>
    </location>
</feature>
<dbReference type="SUPFAM" id="SSF103473">
    <property type="entry name" value="MFS general substrate transporter"/>
    <property type="match status" value="1"/>
</dbReference>
<dbReference type="InterPro" id="IPR011701">
    <property type="entry name" value="MFS"/>
</dbReference>
<evidence type="ECO:0000256" key="3">
    <source>
        <dbReference type="ARBA" id="ARBA00022553"/>
    </source>
</evidence>
<comment type="similarity">
    <text evidence="8">Belongs to the glycoside-pentoside-hexuronide (GPH) cation symporter transporter (TC 2.A.2) family.</text>
</comment>
<dbReference type="Proteomes" id="UP000233160">
    <property type="component" value="Unassembled WGS sequence"/>
</dbReference>
<dbReference type="AlphaFoldDB" id="A0A2K6FP72"/>
<evidence type="ECO:0000256" key="6">
    <source>
        <dbReference type="ARBA" id="ARBA00022989"/>
    </source>
</evidence>
<keyword evidence="3" id="KW-0597">Phosphoprotein</keyword>
<evidence type="ECO:0000256" key="10">
    <source>
        <dbReference type="ARBA" id="ARBA00053170"/>
    </source>
</evidence>
<feature type="transmembrane region" description="Helical" evidence="13">
    <location>
        <begin position="122"/>
        <end position="144"/>
    </location>
</feature>
<dbReference type="PANTHER" id="PTHR19432:SF7">
    <property type="entry name" value="SOLUTE CARRIER FAMILY 45 MEMBER 4"/>
    <property type="match status" value="1"/>
</dbReference>
<sequence>MKMAPQNADPESMQVQELPVPLPDLQKPGDAAAENRDETLSEGSIDRIPTRLWVMHGAVMFGREFCYAMETALVTPILLQIGLPEQYYSLTWFLSPVLGLICTPLIGSASDRCTLSWGRRRPFILALCVGVLFGVALFLNGSAIGLALGDVPGRQPIGIVLTVLGVVVLDFSADATEGPIRAYLLDVVDSEEQDMALNIHAFSAGLGGAVGYVLGGLDWTQTFLGDWFRTQNQVLFFFAAIVFTVSVALHLFSIEEEQYNPQQERSAEEDALPYGAVPTFPDEVQSEHELPLDYLDVDIVRSKSDSVLHMPDATLDMEPELLFLHDIEPSIFHDASYPATPCSTSQELAKAKLPRLATFLREAAKEDETLLDNHLNEAKVPNGSGSPPKDVLSGYSRVDMKASATSGSMRRRRHMFRRQASSTFSYYGKIASHCYRYRRANAVVLIKPSRSMSDLYDMQKRQRQRCRHRNQSGATNSSGDTESEEGESETTVRLLWLSMLKMPRELLRLCICHLLTWFSVIAEAVFYTDFMGQVIFEGDPKAPSNSTAWHAYNAGVKMGCWGLVIYAATGAICSALLQKYLDNYDLSVRVIYVLGTLGFSVGTAVMAMFPNVYIAMVTISTMGVVSMSISYCPYALLGHYHEIKEYVHHSPGNSKRGFGIDCAILSCQVYISQILVASALGGVVDAVGTVRVIPMVASVGSFLGFLTATFLVIYPEVSEEAKEEQKVLSSQPAGEGGAGGGSEKPTILKLTRKEATLPFTHIRPGWYLDVCQISSHLLVLQLLESIFLYDYFRKKNFF</sequence>
<dbReference type="InterPro" id="IPR036259">
    <property type="entry name" value="MFS_trans_sf"/>
</dbReference>
<feature type="transmembrane region" description="Helical" evidence="13">
    <location>
        <begin position="589"/>
        <end position="607"/>
    </location>
</feature>
<evidence type="ECO:0000256" key="8">
    <source>
        <dbReference type="ARBA" id="ARBA00038193"/>
    </source>
</evidence>
<feature type="transmembrane region" description="Helical" evidence="13">
    <location>
        <begin position="65"/>
        <end position="83"/>
    </location>
</feature>
<feature type="transmembrane region" description="Helical" evidence="13">
    <location>
        <begin position="89"/>
        <end position="110"/>
    </location>
</feature>
<keyword evidence="2" id="KW-0813">Transport</keyword>
<feature type="transmembrane region" description="Helical" evidence="13">
    <location>
        <begin position="156"/>
        <end position="175"/>
    </location>
</feature>
<feature type="transmembrane region" description="Helical" evidence="13">
    <location>
        <begin position="613"/>
        <end position="637"/>
    </location>
</feature>
<dbReference type="FunFam" id="1.20.1250.20:FF:000069">
    <property type="entry name" value="Solute carrier family 45 member 4"/>
    <property type="match status" value="1"/>
</dbReference>